<organism evidence="4 5">
    <name type="scientific">Actinomycetospora chlora</name>
    <dbReference type="NCBI Taxonomy" id="663608"/>
    <lineage>
        <taxon>Bacteria</taxon>
        <taxon>Bacillati</taxon>
        <taxon>Actinomycetota</taxon>
        <taxon>Actinomycetes</taxon>
        <taxon>Pseudonocardiales</taxon>
        <taxon>Pseudonocardiaceae</taxon>
        <taxon>Actinomycetospora</taxon>
    </lineage>
</organism>
<feature type="region of interest" description="Disordered" evidence="1">
    <location>
        <begin position="66"/>
        <end position="149"/>
    </location>
</feature>
<feature type="chain" id="PRO_5046768011" description="Secreted protein" evidence="3">
    <location>
        <begin position="21"/>
        <end position="261"/>
    </location>
</feature>
<keyword evidence="3" id="KW-0732">Signal</keyword>
<sequence length="261" mass="24738">MIVGALLSGSLALGAGTASAADNDPCYVGLRQGVVQGDDCVTTDGTLLGTLAQATLGRLATVVEPSAPATQPATSTGTGSGSSSTGGVGSALDGVTGPLTGTTGTATGTTGSTGGGTATGTTGNATTGNTTTDPAANTAPPAGPAVLPAAPPVLPAPDVRGVPAAFASAPGGLAARLPMLGFGPSLNPALLNVPLSPPLRTLVGQNQASPVTTTSDVQAMAFDGSGGLGTPAIIGVLILAGLGGFALRHRVLRRVRTGARG</sequence>
<evidence type="ECO:0000256" key="2">
    <source>
        <dbReference type="SAM" id="Phobius"/>
    </source>
</evidence>
<accession>A0ABP9AY18</accession>
<name>A0ABP9AY18_9PSEU</name>
<keyword evidence="2" id="KW-0472">Membrane</keyword>
<proteinExistence type="predicted"/>
<keyword evidence="2" id="KW-0812">Transmembrane</keyword>
<feature type="compositionally biased region" description="Low complexity" evidence="1">
    <location>
        <begin position="119"/>
        <end position="148"/>
    </location>
</feature>
<evidence type="ECO:0000313" key="4">
    <source>
        <dbReference type="EMBL" id="GAA4787891.1"/>
    </source>
</evidence>
<evidence type="ECO:0000256" key="1">
    <source>
        <dbReference type="SAM" id="MobiDB-lite"/>
    </source>
</evidence>
<protein>
    <recommendedName>
        <fullName evidence="6">Secreted protein</fullName>
    </recommendedName>
</protein>
<comment type="caution">
    <text evidence="4">The sequence shown here is derived from an EMBL/GenBank/DDBJ whole genome shotgun (WGS) entry which is preliminary data.</text>
</comment>
<reference evidence="5" key="1">
    <citation type="journal article" date="2019" name="Int. J. Syst. Evol. Microbiol.">
        <title>The Global Catalogue of Microorganisms (GCM) 10K type strain sequencing project: providing services to taxonomists for standard genome sequencing and annotation.</title>
        <authorList>
            <consortium name="The Broad Institute Genomics Platform"/>
            <consortium name="The Broad Institute Genome Sequencing Center for Infectious Disease"/>
            <person name="Wu L."/>
            <person name="Ma J."/>
        </authorList>
    </citation>
    <scope>NUCLEOTIDE SEQUENCE [LARGE SCALE GENOMIC DNA]</scope>
    <source>
        <strain evidence="5">JCM 17979</strain>
    </source>
</reference>
<evidence type="ECO:0008006" key="6">
    <source>
        <dbReference type="Google" id="ProtNLM"/>
    </source>
</evidence>
<feature type="transmembrane region" description="Helical" evidence="2">
    <location>
        <begin position="228"/>
        <end position="247"/>
    </location>
</feature>
<keyword evidence="5" id="KW-1185">Reference proteome</keyword>
<dbReference type="Proteomes" id="UP001500928">
    <property type="component" value="Unassembled WGS sequence"/>
</dbReference>
<gene>
    <name evidence="4" type="ORF">GCM10023200_22740</name>
</gene>
<keyword evidence="2" id="KW-1133">Transmembrane helix</keyword>
<dbReference type="EMBL" id="BAABHO010000015">
    <property type="protein sequence ID" value="GAA4787891.1"/>
    <property type="molecule type" value="Genomic_DNA"/>
</dbReference>
<evidence type="ECO:0000313" key="5">
    <source>
        <dbReference type="Proteomes" id="UP001500928"/>
    </source>
</evidence>
<evidence type="ECO:0000256" key="3">
    <source>
        <dbReference type="SAM" id="SignalP"/>
    </source>
</evidence>
<feature type="compositionally biased region" description="Gly residues" evidence="1">
    <location>
        <begin position="78"/>
        <end position="89"/>
    </location>
</feature>
<feature type="compositionally biased region" description="Low complexity" evidence="1">
    <location>
        <begin position="96"/>
        <end position="110"/>
    </location>
</feature>
<feature type="signal peptide" evidence="3">
    <location>
        <begin position="1"/>
        <end position="20"/>
    </location>
</feature>